<dbReference type="AlphaFoldDB" id="A0A341Z942"/>
<dbReference type="Gramene" id="TraesWEE_scaffold_052659_01G000100.1">
    <property type="protein sequence ID" value="TraesWEE_scaffold_052659_01G000100.1"/>
    <property type="gene ID" value="TraesWEE_scaffold_052659_01G000100"/>
</dbReference>
<evidence type="ECO:0000313" key="4">
    <source>
        <dbReference type="EnsemblPlants" id="TraesCSU02G237000.1"/>
    </source>
</evidence>
<gene>
    <name evidence="4" type="primary">LOC123177332</name>
    <name evidence="3" type="synonym">LOC123172238</name>
</gene>
<dbReference type="EnsemblPlants" id="TraesCSU02G020900.1">
    <property type="protein sequence ID" value="TraesCSU02G020900.1"/>
    <property type="gene ID" value="TraesCSU02G020900"/>
</dbReference>
<evidence type="ECO:0000256" key="2">
    <source>
        <dbReference type="SAM" id="MobiDB-lite"/>
    </source>
</evidence>
<keyword evidence="5" id="KW-1185">Reference proteome</keyword>
<dbReference type="ExpressionAtlas" id="A0A341Z942">
    <property type="expression patterns" value="baseline"/>
</dbReference>
<dbReference type="EnsemblPlants" id="TraesCSU02G237000.1">
    <property type="protein sequence ID" value="TraesCSU02G237000.1"/>
    <property type="gene ID" value="TraesCSU02G237000"/>
</dbReference>
<organism evidence="4">
    <name type="scientific">Triticum aestivum</name>
    <name type="common">Wheat</name>
    <dbReference type="NCBI Taxonomy" id="4565"/>
    <lineage>
        <taxon>Eukaryota</taxon>
        <taxon>Viridiplantae</taxon>
        <taxon>Streptophyta</taxon>
        <taxon>Embryophyta</taxon>
        <taxon>Tracheophyta</taxon>
        <taxon>Spermatophyta</taxon>
        <taxon>Magnoliopsida</taxon>
        <taxon>Liliopsida</taxon>
        <taxon>Poales</taxon>
        <taxon>Poaceae</taxon>
        <taxon>BOP clade</taxon>
        <taxon>Pooideae</taxon>
        <taxon>Triticodae</taxon>
        <taxon>Triticeae</taxon>
        <taxon>Triticinae</taxon>
        <taxon>Triticum</taxon>
    </lineage>
</organism>
<proteinExistence type="predicted"/>
<dbReference type="STRING" id="4565.A0A341Z942"/>
<sequence length="198" mass="21448">MAAVKKVVVKLDLHDDTGKRKAIKAVSALCGDLLPFFLSESVRHCILLASVLGLPRRKHAFMEVAHPSISQFGASDDGDRGFLPSPGIDEIVVDTKHEKMTVVGTVDPVHVVGKLRRRFCTGQVVSVGPAKEEEKKEVSVGPAKEEEKKKKKDDCGCGDKKDGSTLVPVCLPCYPPPHHPHPCYFVNTEEGPNACAIC</sequence>
<dbReference type="Proteomes" id="UP000019116">
    <property type="component" value="Chromosome Un"/>
</dbReference>
<dbReference type="Gramene" id="TraesCSU02G020900.1">
    <property type="protein sequence ID" value="TraesCSU02G020900.1"/>
    <property type="gene ID" value="TraesCSU02G020900"/>
</dbReference>
<evidence type="ECO:0000313" key="3">
    <source>
        <dbReference type="EnsemblPlants" id="TraesCSU02G020900.1"/>
    </source>
</evidence>
<evidence type="ECO:0000313" key="5">
    <source>
        <dbReference type="Proteomes" id="UP000019116"/>
    </source>
</evidence>
<reference evidence="4" key="1">
    <citation type="submission" date="2018-08" db="EMBL/GenBank/DDBJ databases">
        <authorList>
            <person name="Rossello M."/>
        </authorList>
    </citation>
    <scope>NUCLEOTIDE SEQUENCE [LARGE SCALE GENOMIC DNA]</scope>
    <source>
        <strain evidence="4">cv. Chinese Spring</strain>
    </source>
</reference>
<dbReference type="PANTHER" id="PTHR45811:SF26">
    <property type="entry name" value="HMA DOMAIN-CONTAINING PROTEIN"/>
    <property type="match status" value="1"/>
</dbReference>
<reference evidence="4" key="2">
    <citation type="submission" date="2018-10" db="UniProtKB">
        <authorList>
            <consortium name="EnsemblPlants"/>
        </authorList>
    </citation>
    <scope>IDENTIFICATION</scope>
</reference>
<name>A0A341Z942_WHEAT</name>
<dbReference type="InterPro" id="IPR051863">
    <property type="entry name" value="HIPP"/>
</dbReference>
<feature type="region of interest" description="Disordered" evidence="2">
    <location>
        <begin position="131"/>
        <end position="161"/>
    </location>
</feature>
<evidence type="ECO:0008006" key="6">
    <source>
        <dbReference type="Google" id="ProtNLM"/>
    </source>
</evidence>
<protein>
    <recommendedName>
        <fullName evidence="6">HMA domain-containing protein</fullName>
    </recommendedName>
</protein>
<evidence type="ECO:0000256" key="1">
    <source>
        <dbReference type="ARBA" id="ARBA00022723"/>
    </source>
</evidence>
<dbReference type="Gramene" id="TraesCSU03G0415000.2">
    <property type="protein sequence ID" value="TraesCSU03G0415000.2.CDS"/>
    <property type="gene ID" value="TraesCSU03G0415000"/>
</dbReference>
<dbReference type="PANTHER" id="PTHR45811">
    <property type="entry name" value="COPPER TRANSPORT PROTEIN FAMILY-RELATED"/>
    <property type="match status" value="1"/>
</dbReference>
<accession>A0A341Z942</accession>
<dbReference type="Gramene" id="TraesCSU03G0017400.1">
    <property type="protein sequence ID" value="TraesCSU03G0017400.1.CDS"/>
    <property type="gene ID" value="TraesCSU03G0017400"/>
</dbReference>
<dbReference type="Gene3D" id="3.30.70.100">
    <property type="match status" value="1"/>
</dbReference>
<dbReference type="GO" id="GO:0046872">
    <property type="term" value="F:metal ion binding"/>
    <property type="evidence" value="ECO:0007669"/>
    <property type="project" value="UniProtKB-KW"/>
</dbReference>
<dbReference type="Gramene" id="TraesCSU02G237000.1">
    <property type="protein sequence ID" value="TraesCSU02G237000.1"/>
    <property type="gene ID" value="TraesCSU02G237000"/>
</dbReference>
<keyword evidence="1" id="KW-0479">Metal-binding</keyword>